<dbReference type="GO" id="GO:0016301">
    <property type="term" value="F:kinase activity"/>
    <property type="evidence" value="ECO:0007669"/>
    <property type="project" value="UniProtKB-KW"/>
</dbReference>
<dbReference type="PANTHER" id="PTHR10584:SF166">
    <property type="entry name" value="RIBOKINASE"/>
    <property type="match status" value="1"/>
</dbReference>
<protein>
    <submittedName>
        <fullName evidence="4">Sugar/nucleoside kinase (Ribokinase family)</fullName>
    </submittedName>
</protein>
<dbReference type="InterPro" id="IPR029056">
    <property type="entry name" value="Ribokinase-like"/>
</dbReference>
<dbReference type="SUPFAM" id="SSF53613">
    <property type="entry name" value="Ribokinase-like"/>
    <property type="match status" value="1"/>
</dbReference>
<proteinExistence type="predicted"/>
<feature type="domain" description="Carbohydrate kinase PfkB" evidence="3">
    <location>
        <begin position="20"/>
        <end position="283"/>
    </location>
</feature>
<evidence type="ECO:0000256" key="1">
    <source>
        <dbReference type="ARBA" id="ARBA00022679"/>
    </source>
</evidence>
<keyword evidence="5" id="KW-1185">Reference proteome</keyword>
<evidence type="ECO:0000313" key="4">
    <source>
        <dbReference type="EMBL" id="NYI67475.1"/>
    </source>
</evidence>
<dbReference type="InterPro" id="IPR011611">
    <property type="entry name" value="PfkB_dom"/>
</dbReference>
<sequence length="294" mass="31080">MEHSTPRILGFGDNIVDRFVDRFVEYPGGNCVNVAVLARSLGADCAYMGVIGNDERGRFLSSAIADCGIDTSHVTSRHGPTGLTEIETIDGDRRFLGGNDGGVTVSDAYVLEPVDIEFAAGFDLVHSSVYSQSTNELDKLKATGSLVSYDFSSESEFRTDEYLSVVGPSIDLALLSSADDSGVDPASELPRIAEFGPSLVLATMGASGALLYDGGSVIRVPATKVEGEFVDTMGCGDAYLAAFVVELLRAGWSRKYRPDGTVLRRSMSIAAQAAADQCTVEGAFGYGRAIPADQ</sequence>
<dbReference type="Pfam" id="PF00294">
    <property type="entry name" value="PfkB"/>
    <property type="match status" value="1"/>
</dbReference>
<dbReference type="Proteomes" id="UP000539111">
    <property type="component" value="Unassembled WGS sequence"/>
</dbReference>
<dbReference type="EMBL" id="JACBZP010000001">
    <property type="protein sequence ID" value="NYI67475.1"/>
    <property type="molecule type" value="Genomic_DNA"/>
</dbReference>
<gene>
    <name evidence="4" type="ORF">BJY26_001781</name>
</gene>
<accession>A0A7Z0IH07</accession>
<evidence type="ECO:0000259" key="3">
    <source>
        <dbReference type="Pfam" id="PF00294"/>
    </source>
</evidence>
<reference evidence="4 5" key="1">
    <citation type="submission" date="2020-07" db="EMBL/GenBank/DDBJ databases">
        <title>Sequencing the genomes of 1000 actinobacteria strains.</title>
        <authorList>
            <person name="Klenk H.-P."/>
        </authorList>
    </citation>
    <scope>NUCLEOTIDE SEQUENCE [LARGE SCALE GENOMIC DNA]</scope>
    <source>
        <strain evidence="4 5">DSM 26341</strain>
    </source>
</reference>
<dbReference type="AlphaFoldDB" id="A0A7Z0IH07"/>
<name>A0A7Z0IH07_9MICO</name>
<keyword evidence="1" id="KW-0808">Transferase</keyword>
<dbReference type="RefSeq" id="WP_179427463.1">
    <property type="nucleotide sequence ID" value="NZ_JACBZP010000001.1"/>
</dbReference>
<evidence type="ECO:0000256" key="2">
    <source>
        <dbReference type="ARBA" id="ARBA00022777"/>
    </source>
</evidence>
<evidence type="ECO:0000313" key="5">
    <source>
        <dbReference type="Proteomes" id="UP000539111"/>
    </source>
</evidence>
<dbReference type="Gene3D" id="3.40.1190.20">
    <property type="match status" value="1"/>
</dbReference>
<dbReference type="PANTHER" id="PTHR10584">
    <property type="entry name" value="SUGAR KINASE"/>
    <property type="match status" value="1"/>
</dbReference>
<comment type="caution">
    <text evidence="4">The sequence shown here is derived from an EMBL/GenBank/DDBJ whole genome shotgun (WGS) entry which is preliminary data.</text>
</comment>
<organism evidence="4 5">
    <name type="scientific">Spelaeicoccus albus</name>
    <dbReference type="NCBI Taxonomy" id="1280376"/>
    <lineage>
        <taxon>Bacteria</taxon>
        <taxon>Bacillati</taxon>
        <taxon>Actinomycetota</taxon>
        <taxon>Actinomycetes</taxon>
        <taxon>Micrococcales</taxon>
        <taxon>Brevibacteriaceae</taxon>
        <taxon>Spelaeicoccus</taxon>
    </lineage>
</organism>
<keyword evidence="2 4" id="KW-0418">Kinase</keyword>